<name>A0ABP8TWR0_9ACTN</name>
<dbReference type="Proteomes" id="UP001500212">
    <property type="component" value="Unassembled WGS sequence"/>
</dbReference>
<protein>
    <recommendedName>
        <fullName evidence="4">Glycogen debranching protein</fullName>
    </recommendedName>
</protein>
<proteinExistence type="predicted"/>
<sequence length="873" mass="92439">MRMRGHALRPVSAVAVALVLTAGTVAARPAPARAATGPAVSAAPAELSETTRLPDRRSVVIGDRFYSVSTEDGLYPAAGWHTTGEMGGIWTPPLKLLDGVWFGLDGAWLGKQAAAQRFTAGQGYTRIAYTAANGVRAERTDVAPDGVRAGLIGITLSSDSRKTVRLDVDAHSELMTAYPWGSTSPDQQAMNLPDTGAYDKGTLVFREQGTPNVPNATRHDYAALVAADRTPVAHRLGPDHRGPQDPAVVCPATGDQPKRCDDTAFGKGTGGRLSYDVTVPAGGKATVWIAVAGSDHGLSEANGALRTALHDPAGLLARKVAARRAVAANTVVDLPGDRLLQQSVEWSKQNLADSVQEARDLKMRVTHEGKDYPAPKGTVAKARWLGAGWPDYPWLFGTDGEYTAYATVAAGQFSAIEDHLRAVRDTSDIVNDRSGKVIHEVVSDGSVYFGANGEAGNTDETAKFPSAVALVWRWTGDRAFLDSMYDFAKRNMHYIVEKLDADGDGWPEGSGNVERAGMGVEKLDNAVYTIRGLRDLADLATAEGDGATAAWAGGRADAMEKKFEGAWWYGGDTAQYADSIDKADDPANDNTKIFQRHWIGVTPMDAELVRPGQVTRPLADDQHARAALARREQSCYTGTTGLYHTGTGPTSADGGNKGPSCDGVVSSVQSDREVFSLGNGIMAVAEGNYGRLAQQRTYTTDNARIQLDPSLWEMPGAMPEIAPSPDFDPANIDRPLTGRSMVLQAWGAYGNLWPVVHQQLGVSPDMGRARLEVVPQVPPGQTRVAGRHIRVGGGTVDVTAEAAGKSLRTTVTGRSAKASLLIGQVLPTGAKVAAVTLDGRAVKYQVRTTARGTEVVADAGSAGGSAVFAVTLR</sequence>
<evidence type="ECO:0000256" key="1">
    <source>
        <dbReference type="SAM" id="SignalP"/>
    </source>
</evidence>
<dbReference type="EMBL" id="BAABHJ010000032">
    <property type="protein sequence ID" value="GAA4616109.1"/>
    <property type="molecule type" value="Genomic_DNA"/>
</dbReference>
<feature type="chain" id="PRO_5045282453" description="Glycogen debranching protein" evidence="1">
    <location>
        <begin position="28"/>
        <end position="873"/>
    </location>
</feature>
<reference evidence="3" key="1">
    <citation type="journal article" date="2019" name="Int. J. Syst. Evol. Microbiol.">
        <title>The Global Catalogue of Microorganisms (GCM) 10K type strain sequencing project: providing services to taxonomists for standard genome sequencing and annotation.</title>
        <authorList>
            <consortium name="The Broad Institute Genomics Platform"/>
            <consortium name="The Broad Institute Genome Sequencing Center for Infectious Disease"/>
            <person name="Wu L."/>
            <person name="Ma J."/>
        </authorList>
    </citation>
    <scope>NUCLEOTIDE SEQUENCE [LARGE SCALE GENOMIC DNA]</scope>
    <source>
        <strain evidence="3">JCM 17938</strain>
    </source>
</reference>
<feature type="signal peptide" evidence="1">
    <location>
        <begin position="1"/>
        <end position="27"/>
    </location>
</feature>
<evidence type="ECO:0008006" key="4">
    <source>
        <dbReference type="Google" id="ProtNLM"/>
    </source>
</evidence>
<dbReference type="SUPFAM" id="SSF48208">
    <property type="entry name" value="Six-hairpin glycosidases"/>
    <property type="match status" value="1"/>
</dbReference>
<evidence type="ECO:0000313" key="2">
    <source>
        <dbReference type="EMBL" id="GAA4616109.1"/>
    </source>
</evidence>
<keyword evidence="1" id="KW-0732">Signal</keyword>
<organism evidence="2 3">
    <name type="scientific">Actinoallomurus liliacearum</name>
    <dbReference type="NCBI Taxonomy" id="1080073"/>
    <lineage>
        <taxon>Bacteria</taxon>
        <taxon>Bacillati</taxon>
        <taxon>Actinomycetota</taxon>
        <taxon>Actinomycetes</taxon>
        <taxon>Streptosporangiales</taxon>
        <taxon>Thermomonosporaceae</taxon>
        <taxon>Actinoallomurus</taxon>
    </lineage>
</organism>
<keyword evidence="3" id="KW-1185">Reference proteome</keyword>
<comment type="caution">
    <text evidence="2">The sequence shown here is derived from an EMBL/GenBank/DDBJ whole genome shotgun (WGS) entry which is preliminary data.</text>
</comment>
<dbReference type="InterPro" id="IPR012341">
    <property type="entry name" value="6hp_glycosidase-like_sf"/>
</dbReference>
<dbReference type="InterPro" id="IPR008928">
    <property type="entry name" value="6-hairpin_glycosidase_sf"/>
</dbReference>
<evidence type="ECO:0000313" key="3">
    <source>
        <dbReference type="Proteomes" id="UP001500212"/>
    </source>
</evidence>
<dbReference type="Gene3D" id="1.50.10.10">
    <property type="match status" value="1"/>
</dbReference>
<gene>
    <name evidence="2" type="ORF">GCM10023195_71430</name>
</gene>
<accession>A0ABP8TWR0</accession>